<dbReference type="InterPro" id="IPR036291">
    <property type="entry name" value="NAD(P)-bd_dom_sf"/>
</dbReference>
<organism evidence="3 4">
    <name type="scientific">Herbiconiux oxytropis</name>
    <dbReference type="NCBI Taxonomy" id="2970915"/>
    <lineage>
        <taxon>Bacteria</taxon>
        <taxon>Bacillati</taxon>
        <taxon>Actinomycetota</taxon>
        <taxon>Actinomycetes</taxon>
        <taxon>Micrococcales</taxon>
        <taxon>Microbacteriaceae</taxon>
        <taxon>Herbiconiux</taxon>
    </lineage>
</organism>
<dbReference type="SUPFAM" id="SSF51735">
    <property type="entry name" value="NAD(P)-binding Rossmann-fold domains"/>
    <property type="match status" value="1"/>
</dbReference>
<accession>A0AA42BWN5</accession>
<dbReference type="PANTHER" id="PTHR43677:SF1">
    <property type="entry name" value="ACRYLYL-COA REDUCTASE ACUI-RELATED"/>
    <property type="match status" value="1"/>
</dbReference>
<dbReference type="Proteomes" id="UP001165587">
    <property type="component" value="Unassembled WGS sequence"/>
</dbReference>
<dbReference type="CDD" id="cd08288">
    <property type="entry name" value="MDR_yhdh"/>
    <property type="match status" value="1"/>
</dbReference>
<dbReference type="SMART" id="SM00829">
    <property type="entry name" value="PKS_ER"/>
    <property type="match status" value="1"/>
</dbReference>
<sequence length="324" mass="33338">MRAIVSHSENQPAQLNEVGEPDRESGDVLLEVTHSSVNFKDGLALAGRGIVRRWPTVLGIDIVGTVAESASNAFSVGDRVTLNGAGAGEVRDGGFAERARVSSESLIRIPDSISSSQAAAIGTAGFTATIAVLALADLGVLPDGGDVLVTGAAGGVGSLAINLLSRRGYRVVASTGRAAEQSAFLSSLGAAEVIDRSQFSDPIAHPLQRERWGAAVDSIGSHTLANVLAQTRYGGVVVSNGMAQGIDLPATVLPFILRAITLVGANSVDAPRGLRERAWATLGDELDLQALDSLTAVVGLGDTIAIADEILHGRIRGRTVVQIA</sequence>
<dbReference type="InterPro" id="IPR051397">
    <property type="entry name" value="Zn-ADH-like_protein"/>
</dbReference>
<dbReference type="NCBIfam" id="TIGR02823">
    <property type="entry name" value="oxido_YhdH"/>
    <property type="match status" value="1"/>
</dbReference>
<feature type="region of interest" description="Disordered" evidence="1">
    <location>
        <begin position="1"/>
        <end position="23"/>
    </location>
</feature>
<proteinExistence type="predicted"/>
<dbReference type="InterPro" id="IPR013154">
    <property type="entry name" value="ADH-like_N"/>
</dbReference>
<dbReference type="InterPro" id="IPR011032">
    <property type="entry name" value="GroES-like_sf"/>
</dbReference>
<dbReference type="InterPro" id="IPR020843">
    <property type="entry name" value="ER"/>
</dbReference>
<gene>
    <name evidence="3" type="ORF">N1028_12420</name>
</gene>
<dbReference type="PANTHER" id="PTHR43677">
    <property type="entry name" value="SHORT-CHAIN DEHYDROGENASE/REDUCTASE"/>
    <property type="match status" value="1"/>
</dbReference>
<comment type="caution">
    <text evidence="3">The sequence shown here is derived from an EMBL/GenBank/DDBJ whole genome shotgun (WGS) entry which is preliminary data.</text>
</comment>
<reference evidence="3" key="1">
    <citation type="submission" date="2022-08" db="EMBL/GenBank/DDBJ databases">
        <authorList>
            <person name="Deng Y."/>
            <person name="Han X.-F."/>
            <person name="Zhang Y.-Q."/>
        </authorList>
    </citation>
    <scope>NUCLEOTIDE SEQUENCE</scope>
    <source>
        <strain evidence="3">CPCC 203407</strain>
    </source>
</reference>
<keyword evidence="4" id="KW-1185">Reference proteome</keyword>
<dbReference type="InterPro" id="IPR014188">
    <property type="entry name" value="Acrylyl-CoA_reductase_AcuI"/>
</dbReference>
<dbReference type="AlphaFoldDB" id="A0AA42BWN5"/>
<dbReference type="Pfam" id="PF00107">
    <property type="entry name" value="ADH_zinc_N"/>
    <property type="match status" value="1"/>
</dbReference>
<dbReference type="InterPro" id="IPR013149">
    <property type="entry name" value="ADH-like_C"/>
</dbReference>
<dbReference type="EMBL" id="JANLCK010000006">
    <property type="protein sequence ID" value="MCS5726698.1"/>
    <property type="molecule type" value="Genomic_DNA"/>
</dbReference>
<dbReference type="Gene3D" id="3.90.180.10">
    <property type="entry name" value="Medium-chain alcohol dehydrogenases, catalytic domain"/>
    <property type="match status" value="1"/>
</dbReference>
<protein>
    <submittedName>
        <fullName evidence="3">Oxidoreductase</fullName>
    </submittedName>
</protein>
<dbReference type="GO" id="GO:0043957">
    <property type="term" value="F:acryloyl-CoA reductase (NADPH) activity"/>
    <property type="evidence" value="ECO:0007669"/>
    <property type="project" value="TreeGrafter"/>
</dbReference>
<feature type="domain" description="Enoyl reductase (ER)" evidence="2">
    <location>
        <begin position="8"/>
        <end position="321"/>
    </location>
</feature>
<dbReference type="SUPFAM" id="SSF50129">
    <property type="entry name" value="GroES-like"/>
    <property type="match status" value="1"/>
</dbReference>
<dbReference type="RefSeq" id="WP_259529386.1">
    <property type="nucleotide sequence ID" value="NZ_JANLCK010000006.1"/>
</dbReference>
<evidence type="ECO:0000313" key="3">
    <source>
        <dbReference type="EMBL" id="MCS5726698.1"/>
    </source>
</evidence>
<evidence type="ECO:0000259" key="2">
    <source>
        <dbReference type="SMART" id="SM00829"/>
    </source>
</evidence>
<evidence type="ECO:0000256" key="1">
    <source>
        <dbReference type="SAM" id="MobiDB-lite"/>
    </source>
</evidence>
<dbReference type="Pfam" id="PF08240">
    <property type="entry name" value="ADH_N"/>
    <property type="match status" value="1"/>
</dbReference>
<name>A0AA42BWN5_9MICO</name>
<dbReference type="Gene3D" id="3.40.50.720">
    <property type="entry name" value="NAD(P)-binding Rossmann-like Domain"/>
    <property type="match status" value="1"/>
</dbReference>
<evidence type="ECO:0000313" key="4">
    <source>
        <dbReference type="Proteomes" id="UP001165587"/>
    </source>
</evidence>